<feature type="signal peptide" evidence="1">
    <location>
        <begin position="1"/>
        <end position="19"/>
    </location>
</feature>
<evidence type="ECO:0000256" key="1">
    <source>
        <dbReference type="SAM" id="SignalP"/>
    </source>
</evidence>
<keyword evidence="1" id="KW-0732">Signal</keyword>
<evidence type="ECO:0000313" key="3">
    <source>
        <dbReference type="Proteomes" id="UP000176998"/>
    </source>
</evidence>
<dbReference type="EMBL" id="MJBS01000071">
    <property type="protein sequence ID" value="OHE96297.1"/>
    <property type="molecule type" value="Genomic_DNA"/>
</dbReference>
<reference evidence="2 3" key="1">
    <citation type="submission" date="2016-09" db="EMBL/GenBank/DDBJ databases">
        <authorList>
            <person name="Capua I."/>
            <person name="De Benedictis P."/>
            <person name="Joannis T."/>
            <person name="Lombin L.H."/>
            <person name="Cattoli G."/>
        </authorList>
    </citation>
    <scope>NUCLEOTIDE SEQUENCE [LARGE SCALE GENOMIC DNA]</scope>
    <source>
        <strain evidence="2 3">IMI 309357</strain>
    </source>
</reference>
<proteinExistence type="predicted"/>
<dbReference type="AlphaFoldDB" id="A0A1G4B4H2"/>
<dbReference type="GeneID" id="34561510"/>
<feature type="chain" id="PRO_5009602458" evidence="1">
    <location>
        <begin position="20"/>
        <end position="313"/>
    </location>
</feature>
<comment type="caution">
    <text evidence="2">The sequence shown here is derived from an EMBL/GenBank/DDBJ whole genome shotgun (WGS) entry which is preliminary data.</text>
</comment>
<dbReference type="OrthoDB" id="9978720at2759"/>
<dbReference type="RefSeq" id="XP_022473457.1">
    <property type="nucleotide sequence ID" value="XM_022620000.1"/>
</dbReference>
<accession>A0A1G4B4H2</accession>
<gene>
    <name evidence="2" type="ORF">CORC01_08369</name>
</gene>
<evidence type="ECO:0000313" key="2">
    <source>
        <dbReference type="EMBL" id="OHE96297.1"/>
    </source>
</evidence>
<protein>
    <submittedName>
        <fullName evidence="2">Uncharacterized protein</fullName>
    </submittedName>
</protein>
<sequence>MIRLLLAPVFSLGIFPAQALVMGNRTGVDAISTKCVSKEAAHIRDFLYVEGGYIEGISDNVTIDQLYAEKIETKITKFTISPARRWVPQEHTLRSSGCELLSMLGEKAYVASHSIAACILILLFNDCPEYITGNINLKGTTVPFWSFESRSATNLWGLTNTPIDYDSPIAGAAELETGVTGNDTLAYRSCYRQKEIARHLSNAVSVPYLMVTTQASIHVTGVVRQPDVVIFGLSAFGRGWGARKRPLGVSPFYENDYGHVETGHRDPASGAERLGDAFEAAVAEIKLNPPLGHGSGKIETVDVLIPGLNKNIL</sequence>
<dbReference type="STRING" id="1209926.A0A1G4B4H2"/>
<keyword evidence="3" id="KW-1185">Reference proteome</keyword>
<organism evidence="2 3">
    <name type="scientific">Colletotrichum orchidophilum</name>
    <dbReference type="NCBI Taxonomy" id="1209926"/>
    <lineage>
        <taxon>Eukaryota</taxon>
        <taxon>Fungi</taxon>
        <taxon>Dikarya</taxon>
        <taxon>Ascomycota</taxon>
        <taxon>Pezizomycotina</taxon>
        <taxon>Sordariomycetes</taxon>
        <taxon>Hypocreomycetidae</taxon>
        <taxon>Glomerellales</taxon>
        <taxon>Glomerellaceae</taxon>
        <taxon>Colletotrichum</taxon>
    </lineage>
</organism>
<dbReference type="Proteomes" id="UP000176998">
    <property type="component" value="Unassembled WGS sequence"/>
</dbReference>
<name>A0A1G4B4H2_9PEZI</name>